<dbReference type="Gene3D" id="3.10.20.30">
    <property type="match status" value="1"/>
</dbReference>
<dbReference type="EMBL" id="JYJB01000009">
    <property type="protein sequence ID" value="KJL47672.1"/>
    <property type="molecule type" value="Genomic_DNA"/>
</dbReference>
<gene>
    <name evidence="1" type="ORF">RS84_02471</name>
</gene>
<evidence type="ECO:0000313" key="1">
    <source>
        <dbReference type="EMBL" id="KJL47672.1"/>
    </source>
</evidence>
<dbReference type="Proteomes" id="UP000033900">
    <property type="component" value="Unassembled WGS sequence"/>
</dbReference>
<dbReference type="STRING" id="273678.RS84_02471"/>
<reference evidence="1 2" key="1">
    <citation type="submission" date="2015-02" db="EMBL/GenBank/DDBJ databases">
        <title>Draft genome sequences of ten Microbacterium spp. with emphasis on heavy metal contaminated environments.</title>
        <authorList>
            <person name="Corretto E."/>
        </authorList>
    </citation>
    <scope>NUCLEOTIDE SEQUENCE [LARGE SCALE GENOMIC DNA]</scope>
    <source>
        <strain evidence="1 2">SA35</strain>
    </source>
</reference>
<evidence type="ECO:0000313" key="2">
    <source>
        <dbReference type="Proteomes" id="UP000033900"/>
    </source>
</evidence>
<keyword evidence="2" id="KW-1185">Reference proteome</keyword>
<proteinExistence type="predicted"/>
<dbReference type="AlphaFoldDB" id="A0A0M2HLN9"/>
<accession>A0A0M2HLN9</accession>
<protein>
    <submittedName>
        <fullName evidence="1">Sulfur carrier protein ThiS</fullName>
    </submittedName>
</protein>
<dbReference type="InterPro" id="IPR010035">
    <property type="entry name" value="Thi_S"/>
</dbReference>
<dbReference type="OrthoDB" id="163636at2"/>
<dbReference type="InterPro" id="IPR012675">
    <property type="entry name" value="Beta-grasp_dom_sf"/>
</dbReference>
<dbReference type="SUPFAM" id="SSF54285">
    <property type="entry name" value="MoaD/ThiS"/>
    <property type="match status" value="1"/>
</dbReference>
<dbReference type="PANTHER" id="PTHR34472:SF1">
    <property type="entry name" value="SULFUR CARRIER PROTEIN THIS"/>
    <property type="match status" value="1"/>
</dbReference>
<dbReference type="InterPro" id="IPR003749">
    <property type="entry name" value="ThiS/MoaD-like"/>
</dbReference>
<dbReference type="Pfam" id="PF02597">
    <property type="entry name" value="ThiS"/>
    <property type="match status" value="1"/>
</dbReference>
<dbReference type="PANTHER" id="PTHR34472">
    <property type="entry name" value="SULFUR CARRIER PROTEIN THIS"/>
    <property type="match status" value="1"/>
</dbReference>
<dbReference type="InterPro" id="IPR016155">
    <property type="entry name" value="Mopterin_synth/thiamin_S_b"/>
</dbReference>
<dbReference type="NCBIfam" id="TIGR01683">
    <property type="entry name" value="thiS"/>
    <property type="match status" value="1"/>
</dbReference>
<dbReference type="PATRIC" id="fig|273678.4.peg.2475"/>
<sequence length="82" mass="8396">MTTACTVRLNGTEREVAAGATLRDLVTDLTGHPLHDDGSRVDGGRLGVAAALGGVVVPRSRWATRTVAEGDEIEIVTAAQGG</sequence>
<dbReference type="RefSeq" id="WP_045258022.1">
    <property type="nucleotide sequence ID" value="NZ_CP158847.1"/>
</dbReference>
<name>A0A0M2HLN9_9MICO</name>
<comment type="caution">
    <text evidence="1">The sequence shown here is derived from an EMBL/GenBank/DDBJ whole genome shotgun (WGS) entry which is preliminary data.</text>
</comment>
<dbReference type="CDD" id="cd00565">
    <property type="entry name" value="Ubl_ThiS"/>
    <property type="match status" value="1"/>
</dbReference>
<organism evidence="1 2">
    <name type="scientific">Microbacterium hydrocarbonoxydans</name>
    <dbReference type="NCBI Taxonomy" id="273678"/>
    <lineage>
        <taxon>Bacteria</taxon>
        <taxon>Bacillati</taxon>
        <taxon>Actinomycetota</taxon>
        <taxon>Actinomycetes</taxon>
        <taxon>Micrococcales</taxon>
        <taxon>Microbacteriaceae</taxon>
        <taxon>Microbacterium</taxon>
    </lineage>
</organism>